<proteinExistence type="predicted"/>
<dbReference type="GO" id="GO:0003677">
    <property type="term" value="F:DNA binding"/>
    <property type="evidence" value="ECO:0007669"/>
    <property type="project" value="UniProtKB-KW"/>
</dbReference>
<evidence type="ECO:0000256" key="4">
    <source>
        <dbReference type="SAM" id="MobiDB-lite"/>
    </source>
</evidence>
<dbReference type="GO" id="GO:0006950">
    <property type="term" value="P:response to stress"/>
    <property type="evidence" value="ECO:0007669"/>
    <property type="project" value="TreeGrafter"/>
</dbReference>
<dbReference type="PRINTS" id="PR00598">
    <property type="entry name" value="HTHMARR"/>
</dbReference>
<dbReference type="PROSITE" id="PS01117">
    <property type="entry name" value="HTH_MARR_1"/>
    <property type="match status" value="1"/>
</dbReference>
<evidence type="ECO:0000256" key="1">
    <source>
        <dbReference type="ARBA" id="ARBA00023015"/>
    </source>
</evidence>
<organism evidence="6 7">
    <name type="scientific">Actinomadura rubrisoli</name>
    <dbReference type="NCBI Taxonomy" id="2530368"/>
    <lineage>
        <taxon>Bacteria</taxon>
        <taxon>Bacillati</taxon>
        <taxon>Actinomycetota</taxon>
        <taxon>Actinomycetes</taxon>
        <taxon>Streptosporangiales</taxon>
        <taxon>Thermomonosporaceae</taxon>
        <taxon>Actinomadura</taxon>
    </lineage>
</organism>
<gene>
    <name evidence="6" type="ORF">E1298_24585</name>
</gene>
<dbReference type="InterPro" id="IPR023187">
    <property type="entry name" value="Tscrpt_reg_MarR-type_CS"/>
</dbReference>
<dbReference type="InterPro" id="IPR000835">
    <property type="entry name" value="HTH_MarR-typ"/>
</dbReference>
<dbReference type="SMART" id="SM00347">
    <property type="entry name" value="HTH_MARR"/>
    <property type="match status" value="1"/>
</dbReference>
<reference evidence="6 7" key="1">
    <citation type="submission" date="2019-03" db="EMBL/GenBank/DDBJ databases">
        <title>Draft genome sequences of novel Actinobacteria.</title>
        <authorList>
            <person name="Sahin N."/>
            <person name="Ay H."/>
            <person name="Saygin H."/>
        </authorList>
    </citation>
    <scope>NUCLEOTIDE SEQUENCE [LARGE SCALE GENOMIC DNA]</scope>
    <source>
        <strain evidence="6 7">H3C3</strain>
    </source>
</reference>
<feature type="compositionally biased region" description="Basic and acidic residues" evidence="4">
    <location>
        <begin position="36"/>
        <end position="45"/>
    </location>
</feature>
<dbReference type="PANTHER" id="PTHR33164:SF104">
    <property type="entry name" value="TRANSCRIPTIONAL REGULATORY PROTEIN"/>
    <property type="match status" value="1"/>
</dbReference>
<dbReference type="EMBL" id="SMKU01000141">
    <property type="protein sequence ID" value="TDD81192.1"/>
    <property type="molecule type" value="Genomic_DNA"/>
</dbReference>
<dbReference type="SUPFAM" id="SSF46785">
    <property type="entry name" value="Winged helix' DNA-binding domain"/>
    <property type="match status" value="1"/>
</dbReference>
<dbReference type="AlphaFoldDB" id="A0A4R5BCE4"/>
<dbReference type="InterPro" id="IPR036390">
    <property type="entry name" value="WH_DNA-bd_sf"/>
</dbReference>
<name>A0A4R5BCE4_9ACTN</name>
<sequence length="198" mass="22286">MGLSEHPTQRTDRADWTGRTDRTAPSVPPEDAEEGATPRDRTDSHVARWTPILPDLDPDIEGAVTRMVFFVEHLKRIREKSLTDFDLQRHEYDTLHGLAGRHGRAAPSELAADLGMAPNSITGRLDALERRGFVRRTPSATDRRRVIVELTEEGRAAWLGAMGGVGHEEYRTLSALDADERRTLSDLLRRIMLRAEQT</sequence>
<evidence type="ECO:0000259" key="5">
    <source>
        <dbReference type="PROSITE" id="PS50995"/>
    </source>
</evidence>
<dbReference type="Proteomes" id="UP000294513">
    <property type="component" value="Unassembled WGS sequence"/>
</dbReference>
<evidence type="ECO:0000256" key="3">
    <source>
        <dbReference type="ARBA" id="ARBA00023163"/>
    </source>
</evidence>
<keyword evidence="1" id="KW-0805">Transcription regulation</keyword>
<dbReference type="RefSeq" id="WP_131897156.1">
    <property type="nucleotide sequence ID" value="NZ_SMKU01000141.1"/>
</dbReference>
<dbReference type="PANTHER" id="PTHR33164">
    <property type="entry name" value="TRANSCRIPTIONAL REGULATOR, MARR FAMILY"/>
    <property type="match status" value="1"/>
</dbReference>
<dbReference type="Gene3D" id="1.10.10.10">
    <property type="entry name" value="Winged helix-like DNA-binding domain superfamily/Winged helix DNA-binding domain"/>
    <property type="match status" value="1"/>
</dbReference>
<feature type="compositionally biased region" description="Basic and acidic residues" evidence="4">
    <location>
        <begin position="7"/>
        <end position="22"/>
    </location>
</feature>
<dbReference type="OrthoDB" id="5243957at2"/>
<feature type="region of interest" description="Disordered" evidence="4">
    <location>
        <begin position="1"/>
        <end position="45"/>
    </location>
</feature>
<dbReference type="InterPro" id="IPR036388">
    <property type="entry name" value="WH-like_DNA-bd_sf"/>
</dbReference>
<evidence type="ECO:0000313" key="7">
    <source>
        <dbReference type="Proteomes" id="UP000294513"/>
    </source>
</evidence>
<dbReference type="PROSITE" id="PS50995">
    <property type="entry name" value="HTH_MARR_2"/>
    <property type="match status" value="1"/>
</dbReference>
<evidence type="ECO:0000256" key="2">
    <source>
        <dbReference type="ARBA" id="ARBA00023125"/>
    </source>
</evidence>
<comment type="caution">
    <text evidence="6">The sequence shown here is derived from an EMBL/GenBank/DDBJ whole genome shotgun (WGS) entry which is preliminary data.</text>
</comment>
<dbReference type="GO" id="GO:0003700">
    <property type="term" value="F:DNA-binding transcription factor activity"/>
    <property type="evidence" value="ECO:0007669"/>
    <property type="project" value="InterPro"/>
</dbReference>
<keyword evidence="7" id="KW-1185">Reference proteome</keyword>
<accession>A0A4R5BCE4</accession>
<dbReference type="Pfam" id="PF01047">
    <property type="entry name" value="MarR"/>
    <property type="match status" value="1"/>
</dbReference>
<keyword evidence="3" id="KW-0804">Transcription</keyword>
<protein>
    <submittedName>
        <fullName evidence="6">MarR family transcriptional regulator</fullName>
    </submittedName>
</protein>
<feature type="domain" description="HTH marR-type" evidence="5">
    <location>
        <begin position="57"/>
        <end position="193"/>
    </location>
</feature>
<evidence type="ECO:0000313" key="6">
    <source>
        <dbReference type="EMBL" id="TDD81192.1"/>
    </source>
</evidence>
<keyword evidence="2" id="KW-0238">DNA-binding</keyword>
<dbReference type="InterPro" id="IPR039422">
    <property type="entry name" value="MarR/SlyA-like"/>
</dbReference>